<protein>
    <submittedName>
        <fullName evidence="1">SMI1/KNR4 family protein</fullName>
    </submittedName>
</protein>
<dbReference type="AlphaFoldDB" id="A0A4R4J1W1"/>
<proteinExistence type="predicted"/>
<evidence type="ECO:0000313" key="2">
    <source>
        <dbReference type="Proteomes" id="UP000295550"/>
    </source>
</evidence>
<dbReference type="SUPFAM" id="SSF160631">
    <property type="entry name" value="SMI1/KNR4-like"/>
    <property type="match status" value="1"/>
</dbReference>
<sequence>MTSVYGLPLVDELSYLLTKKNGFYGFESALRVFPYETVSEEIGLIDWNNSELWIDSYENMAKDALFFAEDIFGNQFCLKGDYIYTFDPETGLFDKLAENINEWCGIILQDYEVLTGYSLAHSWQKINGPIQSGYRLIPKIPFVAGGEYKLENLYLARSFEAMRIRANFALQIRNISDGESIKIGITD</sequence>
<accession>A0A4R4J1W1</accession>
<comment type="caution">
    <text evidence="1">The sequence shown here is derived from an EMBL/GenBank/DDBJ whole genome shotgun (WGS) entry which is preliminary data.</text>
</comment>
<name>A0A4R4J1W1_PHOLU</name>
<evidence type="ECO:0000313" key="1">
    <source>
        <dbReference type="EMBL" id="TDB47400.1"/>
    </source>
</evidence>
<organism evidence="1 2">
    <name type="scientific">Photorhabdus luminescens subsp. mexicana</name>
    <dbReference type="NCBI Taxonomy" id="2100167"/>
    <lineage>
        <taxon>Bacteria</taxon>
        <taxon>Pseudomonadati</taxon>
        <taxon>Pseudomonadota</taxon>
        <taxon>Gammaproteobacteria</taxon>
        <taxon>Enterobacterales</taxon>
        <taxon>Morganellaceae</taxon>
        <taxon>Photorhabdus</taxon>
    </lineage>
</organism>
<dbReference type="InterPro" id="IPR037883">
    <property type="entry name" value="Knr4/Smi1-like_sf"/>
</dbReference>
<dbReference type="EMBL" id="PUJX01000024">
    <property type="protein sequence ID" value="TDB47400.1"/>
    <property type="molecule type" value="Genomic_DNA"/>
</dbReference>
<dbReference type="Proteomes" id="UP000295550">
    <property type="component" value="Unassembled WGS sequence"/>
</dbReference>
<gene>
    <name evidence="1" type="ORF">C5468_19175</name>
</gene>
<reference evidence="1 2" key="1">
    <citation type="journal article" date="2019" name="Int. J. Syst. Evol. Microbiol.">
        <title>Photorhabdus khanii subsp. guanajuatensis subsp. nov., isolated from Heterorhabditis atacamensis, and Photorhabdus luminescens subsp. mexicana subsp. nov., isolated from Heterorhabditis mexicana entomopathogenic nematodes.</title>
        <authorList>
            <person name="Machado R.A.R."/>
            <person name="Bruno P."/>
            <person name="Arce C.C.M."/>
            <person name="Liechti N."/>
            <person name="Kohler A."/>
            <person name="Bernal J."/>
            <person name="Bruggmann R."/>
            <person name="Turlings T.C.J."/>
        </authorList>
    </citation>
    <scope>NUCLEOTIDE SEQUENCE [LARGE SCALE GENOMIC DNA]</scope>
    <source>
        <strain evidence="1 2">MEX47-22</strain>
    </source>
</reference>